<keyword evidence="1" id="KW-0472">Membrane</keyword>
<evidence type="ECO:0000256" key="1">
    <source>
        <dbReference type="SAM" id="Phobius"/>
    </source>
</evidence>
<proteinExistence type="predicted"/>
<name>X1SWS7_9ZZZZ</name>
<dbReference type="EMBL" id="BARW01013425">
    <property type="protein sequence ID" value="GAI79795.1"/>
    <property type="molecule type" value="Genomic_DNA"/>
</dbReference>
<reference evidence="2" key="1">
    <citation type="journal article" date="2014" name="Front. Microbiol.">
        <title>High frequency of phylogenetically diverse reductive dehalogenase-homologous genes in deep subseafloor sedimentary metagenomes.</title>
        <authorList>
            <person name="Kawai M."/>
            <person name="Futagami T."/>
            <person name="Toyoda A."/>
            <person name="Takaki Y."/>
            <person name="Nishi S."/>
            <person name="Hori S."/>
            <person name="Arai W."/>
            <person name="Tsubouchi T."/>
            <person name="Morono Y."/>
            <person name="Uchiyama I."/>
            <person name="Ito T."/>
            <person name="Fujiyama A."/>
            <person name="Inagaki F."/>
            <person name="Takami H."/>
        </authorList>
    </citation>
    <scope>NUCLEOTIDE SEQUENCE</scope>
    <source>
        <strain evidence="2">Expedition CK06-06</strain>
    </source>
</reference>
<sequence length="86" mass="9078">MKKISFKNIFKKSETGGNKTGRVLFILLIIIIAAGTIDVLGSGDVTMGNEIIDHPLALVAKGNIIIRGSVHGEGVIQTEGNFTNNG</sequence>
<keyword evidence="1" id="KW-1133">Transmembrane helix</keyword>
<feature type="transmembrane region" description="Helical" evidence="1">
    <location>
        <begin position="21"/>
        <end position="40"/>
    </location>
</feature>
<organism evidence="2">
    <name type="scientific">marine sediment metagenome</name>
    <dbReference type="NCBI Taxonomy" id="412755"/>
    <lineage>
        <taxon>unclassified sequences</taxon>
        <taxon>metagenomes</taxon>
        <taxon>ecological metagenomes</taxon>
    </lineage>
</organism>
<accession>X1SWS7</accession>
<feature type="non-terminal residue" evidence="2">
    <location>
        <position position="86"/>
    </location>
</feature>
<evidence type="ECO:0000313" key="2">
    <source>
        <dbReference type="EMBL" id="GAI79795.1"/>
    </source>
</evidence>
<dbReference type="AlphaFoldDB" id="X1SWS7"/>
<gene>
    <name evidence="2" type="ORF">S12H4_24623</name>
</gene>
<comment type="caution">
    <text evidence="2">The sequence shown here is derived from an EMBL/GenBank/DDBJ whole genome shotgun (WGS) entry which is preliminary data.</text>
</comment>
<keyword evidence="1" id="KW-0812">Transmembrane</keyword>
<protein>
    <submittedName>
        <fullName evidence="2">Uncharacterized protein</fullName>
    </submittedName>
</protein>